<proteinExistence type="predicted"/>
<dbReference type="AlphaFoldDB" id="A0A1U7J5A9"/>
<dbReference type="SUPFAM" id="SSF54427">
    <property type="entry name" value="NTF2-like"/>
    <property type="match status" value="1"/>
</dbReference>
<dbReference type="EMBL" id="MRCG01000008">
    <property type="protein sequence ID" value="OKH47841.1"/>
    <property type="molecule type" value="Genomic_DNA"/>
</dbReference>
<dbReference type="STRING" id="549789.NIES30_12820"/>
<protein>
    <recommendedName>
        <fullName evidence="1">SnoaL-like domain-containing protein</fullName>
    </recommendedName>
</protein>
<accession>A0A1U7J5A9</accession>
<dbReference type="InterPro" id="IPR037401">
    <property type="entry name" value="SnoaL-like"/>
</dbReference>
<organism evidence="2 3">
    <name type="scientific">Phormidium tenue NIES-30</name>
    <dbReference type="NCBI Taxonomy" id="549789"/>
    <lineage>
        <taxon>Bacteria</taxon>
        <taxon>Bacillati</taxon>
        <taxon>Cyanobacteriota</taxon>
        <taxon>Cyanophyceae</taxon>
        <taxon>Oscillatoriophycideae</taxon>
        <taxon>Oscillatoriales</taxon>
        <taxon>Oscillatoriaceae</taxon>
        <taxon>Phormidium</taxon>
    </lineage>
</organism>
<dbReference type="Gene3D" id="3.10.450.50">
    <property type="match status" value="1"/>
</dbReference>
<evidence type="ECO:0000313" key="2">
    <source>
        <dbReference type="EMBL" id="OKH47841.1"/>
    </source>
</evidence>
<dbReference type="InterPro" id="IPR032710">
    <property type="entry name" value="NTF2-like_dom_sf"/>
</dbReference>
<gene>
    <name evidence="2" type="ORF">NIES30_12820</name>
</gene>
<dbReference type="Proteomes" id="UP000185557">
    <property type="component" value="Unassembled WGS sequence"/>
</dbReference>
<evidence type="ECO:0000313" key="3">
    <source>
        <dbReference type="Proteomes" id="UP000185557"/>
    </source>
</evidence>
<comment type="caution">
    <text evidence="2">The sequence shown here is derived from an EMBL/GenBank/DDBJ whole genome shotgun (WGS) entry which is preliminary data.</text>
</comment>
<keyword evidence="3" id="KW-1185">Reference proteome</keyword>
<dbReference type="Pfam" id="PF12680">
    <property type="entry name" value="SnoaL_2"/>
    <property type="match status" value="1"/>
</dbReference>
<name>A0A1U7J5A9_9CYAN</name>
<reference evidence="2 3" key="1">
    <citation type="submission" date="2016-11" db="EMBL/GenBank/DDBJ databases">
        <title>Draft Genome Sequences of Nine Cyanobacterial Strains from Diverse Habitats.</title>
        <authorList>
            <person name="Zhu T."/>
            <person name="Hou S."/>
            <person name="Lu X."/>
            <person name="Hess W.R."/>
        </authorList>
    </citation>
    <scope>NUCLEOTIDE SEQUENCE [LARGE SCALE GENOMIC DNA]</scope>
    <source>
        <strain evidence="2 3">NIES-30</strain>
    </source>
</reference>
<dbReference type="OrthoDB" id="465629at2"/>
<sequence>MTMATRTAEAPLNLRTVSSAVDGYFAGFNAEDYRAVATLFAADGLLLAPFEEPIVGAEAVYTYLQAEAVSMRATPVEIESEMDADGTQRVVVRGHVKTLLFTVGVRWTFALTTADTIQSAEIKLMASLQELMQLDRG</sequence>
<feature type="domain" description="SnoaL-like" evidence="1">
    <location>
        <begin position="21"/>
        <end position="109"/>
    </location>
</feature>
<evidence type="ECO:0000259" key="1">
    <source>
        <dbReference type="Pfam" id="PF12680"/>
    </source>
</evidence>